<dbReference type="AlphaFoldDB" id="A0A0F8WZN8"/>
<dbReference type="EMBL" id="LAZR01062148">
    <property type="protein sequence ID" value="KKK62123.1"/>
    <property type="molecule type" value="Genomic_DNA"/>
</dbReference>
<protein>
    <submittedName>
        <fullName evidence="1">Uncharacterized protein</fullName>
    </submittedName>
</protein>
<feature type="non-terminal residue" evidence="1">
    <location>
        <position position="1"/>
    </location>
</feature>
<accession>A0A0F8WZN8</accession>
<gene>
    <name evidence="1" type="ORF">LCGC14_3007510</name>
</gene>
<reference evidence="1" key="1">
    <citation type="journal article" date="2015" name="Nature">
        <title>Complex archaea that bridge the gap between prokaryotes and eukaryotes.</title>
        <authorList>
            <person name="Spang A."/>
            <person name="Saw J.H."/>
            <person name="Jorgensen S.L."/>
            <person name="Zaremba-Niedzwiedzka K."/>
            <person name="Martijn J."/>
            <person name="Lind A.E."/>
            <person name="van Eijk R."/>
            <person name="Schleper C."/>
            <person name="Guy L."/>
            <person name="Ettema T.J."/>
        </authorList>
    </citation>
    <scope>NUCLEOTIDE SEQUENCE</scope>
</reference>
<evidence type="ECO:0000313" key="1">
    <source>
        <dbReference type="EMBL" id="KKK62123.1"/>
    </source>
</evidence>
<proteinExistence type="predicted"/>
<name>A0A0F8WZN8_9ZZZZ</name>
<organism evidence="1">
    <name type="scientific">marine sediment metagenome</name>
    <dbReference type="NCBI Taxonomy" id="412755"/>
    <lineage>
        <taxon>unclassified sequences</taxon>
        <taxon>metagenomes</taxon>
        <taxon>ecological metagenomes</taxon>
    </lineage>
</organism>
<comment type="caution">
    <text evidence="1">The sequence shown here is derived from an EMBL/GenBank/DDBJ whole genome shotgun (WGS) entry which is preliminary data.</text>
</comment>
<sequence length="58" mass="6051">IAQLKVRVKVLEEALDGIPNHQHQQYVQAADGADYATGVADGHRCAANAARAALEGAP</sequence>